<dbReference type="InterPro" id="IPR027417">
    <property type="entry name" value="P-loop_NTPase"/>
</dbReference>
<dbReference type="EMBL" id="WHNY01000063">
    <property type="protein sequence ID" value="NOU66510.1"/>
    <property type="molecule type" value="Genomic_DNA"/>
</dbReference>
<gene>
    <name evidence="1" type="ORF">GC096_20930</name>
</gene>
<protein>
    <recommendedName>
        <fullName evidence="3">Deoxynucleoside kinase domain-containing protein</fullName>
    </recommendedName>
</protein>
<dbReference type="Proteomes" id="UP000653578">
    <property type="component" value="Unassembled WGS sequence"/>
</dbReference>
<accession>A0ABX1XDF9</accession>
<proteinExistence type="predicted"/>
<organism evidence="1 2">
    <name type="scientific">Paenibacillus plantarum</name>
    <dbReference type="NCBI Taxonomy" id="2654975"/>
    <lineage>
        <taxon>Bacteria</taxon>
        <taxon>Bacillati</taxon>
        <taxon>Bacillota</taxon>
        <taxon>Bacilli</taxon>
        <taxon>Bacillales</taxon>
        <taxon>Paenibacillaceae</taxon>
        <taxon>Paenibacillus</taxon>
    </lineage>
</organism>
<comment type="caution">
    <text evidence="1">The sequence shown here is derived from an EMBL/GenBank/DDBJ whole genome shotgun (WGS) entry which is preliminary data.</text>
</comment>
<dbReference type="RefSeq" id="WP_171632925.1">
    <property type="nucleotide sequence ID" value="NZ_WHNY01000063.1"/>
</dbReference>
<reference evidence="1 2" key="1">
    <citation type="submission" date="2019-10" db="EMBL/GenBank/DDBJ databases">
        <title>Description of Paenibacillus humi sp. nov.</title>
        <authorList>
            <person name="Carlier A."/>
            <person name="Qi S."/>
        </authorList>
    </citation>
    <scope>NUCLEOTIDE SEQUENCE [LARGE SCALE GENOMIC DNA]</scope>
    <source>
        <strain evidence="1 2">LMG 31461</strain>
    </source>
</reference>
<sequence>MRKNCKLILVEGLCGTGKSTLAEKLNGYLVQQGIPSRFYDEGAIGHPTSLNWYAFFREKEYKELLMRYPDIADKIRSWAINNGINYLIPYREFKGNIELAELYAELESRELCWTDSPVATLEEFTFSIQHHWAHFAEHASNSDEVYVLEAVFFQHQIHDLLGHYQAVDHLIEEHIQGIVDQIIALNPIVMYLTHPNVREQQVWISSIRSRPNFATEQNIKFMENRKRIELGLLDMIPFPTYTFENENLDWEAVFNRIVEAIQTSK</sequence>
<keyword evidence="2" id="KW-1185">Reference proteome</keyword>
<dbReference type="Gene3D" id="3.40.50.300">
    <property type="entry name" value="P-loop containing nucleotide triphosphate hydrolases"/>
    <property type="match status" value="1"/>
</dbReference>
<name>A0ABX1XDF9_9BACL</name>
<evidence type="ECO:0008006" key="3">
    <source>
        <dbReference type="Google" id="ProtNLM"/>
    </source>
</evidence>
<evidence type="ECO:0000313" key="1">
    <source>
        <dbReference type="EMBL" id="NOU66510.1"/>
    </source>
</evidence>
<dbReference type="SUPFAM" id="SSF52540">
    <property type="entry name" value="P-loop containing nucleoside triphosphate hydrolases"/>
    <property type="match status" value="1"/>
</dbReference>
<evidence type="ECO:0000313" key="2">
    <source>
        <dbReference type="Proteomes" id="UP000653578"/>
    </source>
</evidence>